<feature type="compositionally biased region" description="Basic residues" evidence="1">
    <location>
        <begin position="232"/>
        <end position="244"/>
    </location>
</feature>
<comment type="caution">
    <text evidence="2">The sequence shown here is derived from an EMBL/GenBank/DDBJ whole genome shotgun (WGS) entry which is preliminary data.</text>
</comment>
<evidence type="ECO:0000256" key="1">
    <source>
        <dbReference type="SAM" id="MobiDB-lite"/>
    </source>
</evidence>
<feature type="region of interest" description="Disordered" evidence="1">
    <location>
        <begin position="263"/>
        <end position="286"/>
    </location>
</feature>
<feature type="non-terminal residue" evidence="2">
    <location>
        <position position="1"/>
    </location>
</feature>
<accession>A0AA35TQP3</accession>
<dbReference type="Proteomes" id="UP001174909">
    <property type="component" value="Unassembled WGS sequence"/>
</dbReference>
<feature type="region of interest" description="Disordered" evidence="1">
    <location>
        <begin position="202"/>
        <end position="249"/>
    </location>
</feature>
<name>A0AA35TQP3_GEOBA</name>
<evidence type="ECO:0000313" key="2">
    <source>
        <dbReference type="EMBL" id="CAI8052665.1"/>
    </source>
</evidence>
<keyword evidence="3" id="KW-1185">Reference proteome</keyword>
<sequence length="369" mass="40530">MSESELGAVLMLFNKQIHGEGLERLRFILYPLLPWAELKMLSTPSDMYMKLVSLDMFSAHGRALNIFLFALKAIGGSVRGKYCAKEARRLLNYQSAIDFSGESRKFRFFYWLLKIVRRLPPACKEDILLHFGRSLNTNYRNYEGSLPSLFIELHQAGKVSEDDTSELGDTLKICKNRFDEGTPEFTAVQKCISYLTKFSEEEEPFTSADEESTAASMHESHHEDKPSDVIGRKHPKKQRKKVRGRYPSGSSVPYGSLVACAPDNNIDTPDGDDIDDPAPKEMETSTDSVHYRMREDGSEVVELPTSCSAPPVAAGGAGGAAGASVGPVRTLGGKLTESLYFVPKTPSGAVPGIPTATSINIDEPGPPSQ</sequence>
<evidence type="ECO:0000313" key="3">
    <source>
        <dbReference type="Proteomes" id="UP001174909"/>
    </source>
</evidence>
<organism evidence="2 3">
    <name type="scientific">Geodia barretti</name>
    <name type="common">Barrett's horny sponge</name>
    <dbReference type="NCBI Taxonomy" id="519541"/>
    <lineage>
        <taxon>Eukaryota</taxon>
        <taxon>Metazoa</taxon>
        <taxon>Porifera</taxon>
        <taxon>Demospongiae</taxon>
        <taxon>Heteroscleromorpha</taxon>
        <taxon>Tetractinellida</taxon>
        <taxon>Astrophorina</taxon>
        <taxon>Geodiidae</taxon>
        <taxon>Geodia</taxon>
    </lineage>
</organism>
<gene>
    <name evidence="2" type="ORF">GBAR_LOCUS28798</name>
</gene>
<protein>
    <submittedName>
        <fullName evidence="2">Uncharacterized protein</fullName>
    </submittedName>
</protein>
<feature type="region of interest" description="Disordered" evidence="1">
    <location>
        <begin position="345"/>
        <end position="369"/>
    </location>
</feature>
<feature type="compositionally biased region" description="Basic and acidic residues" evidence="1">
    <location>
        <begin position="218"/>
        <end position="231"/>
    </location>
</feature>
<dbReference type="AlphaFoldDB" id="A0AA35TQP3"/>
<reference evidence="2" key="1">
    <citation type="submission" date="2023-03" db="EMBL/GenBank/DDBJ databases">
        <authorList>
            <person name="Steffen K."/>
            <person name="Cardenas P."/>
        </authorList>
    </citation>
    <scope>NUCLEOTIDE SEQUENCE</scope>
</reference>
<feature type="compositionally biased region" description="Acidic residues" evidence="1">
    <location>
        <begin position="202"/>
        <end position="212"/>
    </location>
</feature>
<feature type="compositionally biased region" description="Basic and acidic residues" evidence="1">
    <location>
        <begin position="277"/>
        <end position="286"/>
    </location>
</feature>
<dbReference type="EMBL" id="CASHTH010004031">
    <property type="protein sequence ID" value="CAI8052665.1"/>
    <property type="molecule type" value="Genomic_DNA"/>
</dbReference>
<proteinExistence type="predicted"/>